<accession>A0A2P2NKB5</accession>
<evidence type="ECO:0000313" key="1">
    <source>
        <dbReference type="EMBL" id="MBX42923.1"/>
    </source>
</evidence>
<sequence>MGWVLRGN</sequence>
<proteinExistence type="predicted"/>
<organism evidence="1">
    <name type="scientific">Rhizophora mucronata</name>
    <name type="common">Asiatic mangrove</name>
    <dbReference type="NCBI Taxonomy" id="61149"/>
    <lineage>
        <taxon>Eukaryota</taxon>
        <taxon>Viridiplantae</taxon>
        <taxon>Streptophyta</taxon>
        <taxon>Embryophyta</taxon>
        <taxon>Tracheophyta</taxon>
        <taxon>Spermatophyta</taxon>
        <taxon>Magnoliopsida</taxon>
        <taxon>eudicotyledons</taxon>
        <taxon>Gunneridae</taxon>
        <taxon>Pentapetalae</taxon>
        <taxon>rosids</taxon>
        <taxon>fabids</taxon>
        <taxon>Malpighiales</taxon>
        <taxon>Rhizophoraceae</taxon>
        <taxon>Rhizophora</taxon>
    </lineage>
</organism>
<reference evidence="1" key="1">
    <citation type="submission" date="2018-02" db="EMBL/GenBank/DDBJ databases">
        <title>Rhizophora mucronata_Transcriptome.</title>
        <authorList>
            <person name="Meera S.P."/>
            <person name="Sreeshan A."/>
            <person name="Augustine A."/>
        </authorList>
    </citation>
    <scope>NUCLEOTIDE SEQUENCE</scope>
    <source>
        <tissue evidence="1">Leaf</tissue>
    </source>
</reference>
<dbReference type="EMBL" id="GGEC01062439">
    <property type="protein sequence ID" value="MBX42923.1"/>
    <property type="molecule type" value="Transcribed_RNA"/>
</dbReference>
<name>A0A2P2NKB5_RHIMU</name>
<protein>
    <submittedName>
        <fullName evidence="1">Uncharacterized protein MANES_02G129800</fullName>
    </submittedName>
</protein>